<comment type="similarity">
    <text evidence="1">Belongs to the VPS13 family.</text>
</comment>
<comment type="caution">
    <text evidence="8">The sequence shown here is derived from an EMBL/GenBank/DDBJ whole genome shotgun (WGS) entry which is preliminary data.</text>
</comment>
<evidence type="ECO:0000259" key="7">
    <source>
        <dbReference type="Pfam" id="PF25037"/>
    </source>
</evidence>
<dbReference type="PANTHER" id="PTHR16166:SF143">
    <property type="entry name" value="PROTEIN SORTING-ASSOCIATED PROTEIN, PUTATIVE (DUF1162)-RELATED"/>
    <property type="match status" value="1"/>
</dbReference>
<keyword evidence="9" id="KW-1185">Reference proteome</keyword>
<dbReference type="InterPro" id="IPR056748">
    <property type="entry name" value="VPS13-like_C"/>
</dbReference>
<keyword evidence="3" id="KW-0445">Lipid transport</keyword>
<feature type="domain" description="Intermembrane lipid transfer protein VPS13-like C-terminal" evidence="7">
    <location>
        <begin position="3306"/>
        <end position="3373"/>
    </location>
</feature>
<reference evidence="8" key="1">
    <citation type="submission" date="2022-04" db="EMBL/GenBank/DDBJ databases">
        <title>A functionally conserved STORR gene fusion in Papaver species that diverged 16.8 million years ago.</title>
        <authorList>
            <person name="Catania T."/>
        </authorList>
    </citation>
    <scope>NUCLEOTIDE SEQUENCE</scope>
    <source>
        <strain evidence="8">S-188037</strain>
    </source>
</reference>
<sequence length="3499" mass="391514">MFERWVQPLLLGYLGPYIKDFQREQLKIGLWNEEVVLDNVELVLEAFDHLQLPFAIKRGRVGRLSIKIPWKKLGLSPIIIVLEDVFIQAGQRDEHEWNPDLVERRDIAGKKAKLTAAELAKFSRRVCKNQTGQAFVSYITAKLLDNVQVSIRNFHVIYTDQQIGSAPYTFGVRFSSLTTVKHSSIWSRGGQVSKMLGISGLGIYCSTSEGPSNSMGIEDTADYQLFSDARVGSDTNDYIVAPFDVAVSFVVDRSEKLESGVPQYSIDAEITSLVLQMNEVQLKQIFLLWDYLCTSEVRERYWRYRPSFDSLSRKPKGWQRMWWHYAQESILSDVRRKLKKTSWKHLGWRMSYRRKYVSLYKRKLDFLHQKQTVEEDILKELEIMEKETDIDDILSFRSIAERDLEELLPSSTASSVGANGWLNWLFRGMLGSGETADSSQFSGAVSEEAIKDLYEAAEFMPVPSLDVGVSTKSRILSSIKFKVHKVTATLGSKISQKEVIQIILGVVSIKCKHWDESWTIKLLVNSLGLVDPYAKKDILLTGRGVSEQRVSNHKLPCVRVKVDTSPVNNDTDLSLKVVLQPFEVIYDAAFLLNLLDFQRIFGSFHSQCERVLMSLNELENVNTRLLSKTEYVFSSRKQIIWDIRFSSVVIKIPRETDHHSTQYLLSLELGTLTCTSRLQKETSAPKQKPLPDYLSTAFASTTSSSDRTPVDHLQDLYDHFEIILTGFEVNLKVPGCSRAVSIVERLDASIMLASCVIPNESTLKQLEVHVVVSTLSVHFSPSIYGAAVGLLESFDILAPQSEQEPVCQGSLKDSSAFQFSFTANVELVSLHVNTSDNDNGDGSPLLICALGELDIQYALEQMTKAFFVCIKSLKIETGKLSDETSDLTLCLSKSISAAAPQHGFVSEANAPKSDGGERSGPLDGCFIIHYQAERKMDEACHKLTMFFNEVDLHCYPKVIGFLNQYLDSLSRYDPSSLPYSVKSLVNSKETKDRVLMSGFWPAKFGFSNFYETGSSEACITVDQFPFITIHNSGSLGRIEQSLIHGIPEWRNILNARDKKCERIAKVNDRKRSKVPRVPTVKYSWSNSNSTSGRSSDSAICVIDLNLTGIRIHFHDSSCILGTLLVPISKSLIAISGTHYLDVLCSIEGLHLSSSWSSQYFYKWLWGSSEHNLAPVFNFRLRRNNGATRPQIELCFSIQHVRCILPSEYLAILIGYFSLPDWTKEETAQFVTENGNCKDMDNSHVEIIYKFEVLDSVLILPVDDDGDQTIHLQLEQLYCSFTAKSIAGDALKDIPLDCMVQADKVADIVHVLNIFGRGVSLSSVPRKNEGHASLTDCQDTSCGNVPLIPAFDADLWIRIPCGNKPSDGLSTPTSVMVKVSNWQIIAEVDYFLYGIEAIANIVNQLSAVGSESGYFKFDVLQFMQLKKCIKEGSVILTNVSTPTLIEVKCCVKLLTVKLCQSRGREQSNNLSEPVVKADLQFIFSGKFKDEIPLSVDISLSNISLYSFHSSVILLRSTVSSISSCSEIHLSKLSSGDNEIVFCIPSLDVWLYMSDWSTVVDLLGCYSQDQNNTEVMVESSENSNLGALELPKDSTGNVFEASPESPTTSLHSNNNFQESGNLTLKSEEVDISLHYPLSVRETFDILREPGVECCKYVTVTLCSRDTEVIINGSHTKVTSNVEKTRIVLETIQGQKVIAWPLLQIDQIYVSAEIRDKQEGFIHATAEVRIECLEVWLSHQIFQFWHDVTAKLPEKTSSQSSTGIVDFKVHLRKASLLITDGRWSCNGPLMEMLLRSLLFHVSLTGSIMEASVGGDLLVNYNNLEKVTWEPFIEPWCFQLDMARKQERSVLLNTSVMTDIYLKSTAHLNFNVTEPLIEVIFRVHDMIKDAWSQVKIDGLSESRRFCGGSETTENAYTRRYAPYILQNETSLPLLFHVYRGLVNSDDLNMVPMKEGSIVQSGCSVPVYIDETPEEQIFRYKPAQSSDRLNEKKSNWVAHHMISVQLDGTSGFSVPISMDLVGRSYFEVDFSKASKVVEVNTAGEVSKYGGRVEGKDRKTSHSEFVVPVVFDVSVQRYSKLIRLYSTVILLNATSVPLELRFDIPFGVSPKVLDPISPGEEFPLPLHLAEAGRMRWRPVGNSYLWSEAHLLSNMLLQENRLGILRSFVCYPSHPSNDPFRCCISIQDVSLPSSSGRCSSLPTKDSAKQLVAKSRATHYVTLTTPLLVKNHLPSDVSFTIETGGVARTLLLSKGDAASVYHTDSTHDLGLVFHLHGFKPSLFNFPRAETFARGAKFSETKFSLSETLTFYPESSNDPLYLTVEKVMDAFCGSRELSISAPFLLYNCTGYPLTIAESGAEMKGNGCTIPSCYYLFDEDQNLAKQDGLSVFSQEDSLANPQNIDHFSSSFSKNHTVSLRENLDLHSQRFLNRNFNSVDSSAQFIEYTEYPDSVPSRSSQLKLSAEGNRGVSVDADNKRVKACMYSPQSSSSEGEPMVKLATCLPECVTESNRSSMWSSPFFLVPSSGSTVVIVPRAFTSRALIISVTSSLVAGPFSSRTRAITFQPRYVISNACSKDLYYKQKGTDYIFHLGIGQHAHLHWSDTKRDILVSLRFDEPGCLWSGSFTPDHLGDTQVKMRNYVNGALNMIRVEVQNADVSIKEDRIVGSSHGDSGTNLILLSDDNTGFMPYRVHNFSKERLRIYQQKCEAFETTVHSYTSCGYAWDEPCFPHRLVVEVPGERILGAYSLDDIKEQMPVYLPSTSENPGKRLLVSTHAEGAVKVLSIIDSSCHLVEDMKGTYFHGFKERRKLDPKEEKIDDYKRISFHISFIGFSLINAYPQELLFACAKDTKIEILQSVDQQNFSFQMSSLQIDNQLHNTPYPVILSFDRDYGSNSTGWIKNKDLSSKIKDEHGAQASTPDSSCEPIFYLAAAKWRNKDISLVSFEYISLRLAPLHLELEEEVILGLFDFVHTVTSKLQRKTLPGLCSTSSYGALLDKEVSTALDSDNCKSQSYSVNVLNFMENYSCSPPLPSVVPIGAPWQKIYLLARRHTKIYVEAFDLAPIKVTFSFSSVPWMLRNNAPAPSGVLSHISSTAFQRCLMALADVEGAPVYFKQLTIMHHMASWESFQEILVRHYSRQLLHEMYKVFGSAGVIGNPMGFARNMGLGIKDFLSVPARGILKSPSGLFTGMREGTRSLFSNTVYAVSNAATQFSKSAHKSIVALTFDDHAVSKFEDRKGLTAQSNGLLNEFLEGLTGFLQSPIRGAEKHGLPGVLSGIALGTAGLVARPVASILDVTGRTAQSIRNRSSLHQPHRLRVRFPRPLGRYLPLRPYSWEEAIGASVLMNVDDAKLKDEQFVMCKALKQPGEFVIVTERHVFVVKCPSLESFGTPEFHGVAADPDWKIEVEMSLESVIHVDREDEVLNIVGGSNSETPLRQHMHKRGISTSFSTTRPTTKHGSQQCTTPLPLFQMSMVLASKEEAEDVLQVLLSTIESGKLRGLEVHVLHRSNLR</sequence>
<dbReference type="Proteomes" id="UP001202328">
    <property type="component" value="Unassembled WGS sequence"/>
</dbReference>
<name>A0AAD4TIV5_9MAGN</name>
<evidence type="ECO:0000256" key="4">
    <source>
        <dbReference type="SAM" id="MobiDB-lite"/>
    </source>
</evidence>
<organism evidence="8 9">
    <name type="scientific">Papaver atlanticum</name>
    <dbReference type="NCBI Taxonomy" id="357466"/>
    <lineage>
        <taxon>Eukaryota</taxon>
        <taxon>Viridiplantae</taxon>
        <taxon>Streptophyta</taxon>
        <taxon>Embryophyta</taxon>
        <taxon>Tracheophyta</taxon>
        <taxon>Spermatophyta</taxon>
        <taxon>Magnoliopsida</taxon>
        <taxon>Ranunculales</taxon>
        <taxon>Papaveraceae</taxon>
        <taxon>Papaveroideae</taxon>
        <taxon>Papaver</taxon>
    </lineage>
</organism>
<proteinExistence type="inferred from homology"/>
<dbReference type="Pfam" id="PF25036">
    <property type="entry name" value="VPS13_VAB"/>
    <property type="match status" value="2"/>
</dbReference>
<feature type="domain" description="Chorein N-terminal" evidence="5">
    <location>
        <begin position="1"/>
        <end position="808"/>
    </location>
</feature>
<evidence type="ECO:0000256" key="1">
    <source>
        <dbReference type="ARBA" id="ARBA00006545"/>
    </source>
</evidence>
<feature type="compositionally biased region" description="Polar residues" evidence="4">
    <location>
        <begin position="1602"/>
        <end position="1614"/>
    </location>
</feature>
<dbReference type="GO" id="GO:0045053">
    <property type="term" value="P:protein retention in Golgi apparatus"/>
    <property type="evidence" value="ECO:0007669"/>
    <property type="project" value="TreeGrafter"/>
</dbReference>
<dbReference type="InterPro" id="IPR026847">
    <property type="entry name" value="VPS13"/>
</dbReference>
<evidence type="ECO:0000256" key="3">
    <source>
        <dbReference type="ARBA" id="ARBA00023055"/>
    </source>
</evidence>
<evidence type="ECO:0000313" key="9">
    <source>
        <dbReference type="Proteomes" id="UP001202328"/>
    </source>
</evidence>
<dbReference type="Pfam" id="PF12624">
    <property type="entry name" value="VPS13_N"/>
    <property type="match status" value="1"/>
</dbReference>
<dbReference type="InterPro" id="IPR009543">
    <property type="entry name" value="VPS13_VAB"/>
</dbReference>
<dbReference type="GO" id="GO:0006869">
    <property type="term" value="P:lipid transport"/>
    <property type="evidence" value="ECO:0007669"/>
    <property type="project" value="UniProtKB-KW"/>
</dbReference>
<evidence type="ECO:0000256" key="2">
    <source>
        <dbReference type="ARBA" id="ARBA00022448"/>
    </source>
</evidence>
<dbReference type="InterPro" id="IPR026854">
    <property type="entry name" value="VPS13_N"/>
</dbReference>
<accession>A0AAD4TIV5</accession>
<dbReference type="GO" id="GO:0006623">
    <property type="term" value="P:protein targeting to vacuole"/>
    <property type="evidence" value="ECO:0007669"/>
    <property type="project" value="TreeGrafter"/>
</dbReference>
<feature type="domain" description="Vacuolar protein sorting-associated protein 13 VPS13 adaptor binding" evidence="6">
    <location>
        <begin position="2459"/>
        <end position="2718"/>
    </location>
</feature>
<evidence type="ECO:0000313" key="8">
    <source>
        <dbReference type="EMBL" id="KAI3958319.1"/>
    </source>
</evidence>
<dbReference type="PANTHER" id="PTHR16166">
    <property type="entry name" value="VACUOLAR PROTEIN SORTING-ASSOCIATED PROTEIN VPS13"/>
    <property type="match status" value="1"/>
</dbReference>
<gene>
    <name evidence="8" type="ORF">MKW98_011007</name>
</gene>
<feature type="domain" description="Vacuolar protein sorting-associated protein 13 VPS13 adaptor binding" evidence="6">
    <location>
        <begin position="2057"/>
        <end position="2352"/>
    </location>
</feature>
<evidence type="ECO:0000259" key="5">
    <source>
        <dbReference type="Pfam" id="PF12624"/>
    </source>
</evidence>
<keyword evidence="2" id="KW-0813">Transport</keyword>
<evidence type="ECO:0008006" key="10">
    <source>
        <dbReference type="Google" id="ProtNLM"/>
    </source>
</evidence>
<dbReference type="Pfam" id="PF25037">
    <property type="entry name" value="VPS13_C"/>
    <property type="match status" value="1"/>
</dbReference>
<feature type="region of interest" description="Disordered" evidence="4">
    <location>
        <begin position="1595"/>
        <end position="1614"/>
    </location>
</feature>
<protein>
    <recommendedName>
        <fullName evidence="10">Vacuolar protein sorting-associated protein</fullName>
    </recommendedName>
</protein>
<dbReference type="EMBL" id="JAJJMB010001160">
    <property type="protein sequence ID" value="KAI3958319.1"/>
    <property type="molecule type" value="Genomic_DNA"/>
</dbReference>
<evidence type="ECO:0000259" key="6">
    <source>
        <dbReference type="Pfam" id="PF25036"/>
    </source>
</evidence>